<evidence type="ECO:0000256" key="1">
    <source>
        <dbReference type="SAM" id="MobiDB-lite"/>
    </source>
</evidence>
<accession>A0ABN7B1M5</accession>
<proteinExistence type="predicted"/>
<dbReference type="EMBL" id="AP028917">
    <property type="protein sequence ID" value="BES98138.1"/>
    <property type="molecule type" value="Genomic_DNA"/>
</dbReference>
<organism evidence="2 3">
    <name type="scientific">Nesidiocoris tenuis</name>
    <dbReference type="NCBI Taxonomy" id="355587"/>
    <lineage>
        <taxon>Eukaryota</taxon>
        <taxon>Metazoa</taxon>
        <taxon>Ecdysozoa</taxon>
        <taxon>Arthropoda</taxon>
        <taxon>Hexapoda</taxon>
        <taxon>Insecta</taxon>
        <taxon>Pterygota</taxon>
        <taxon>Neoptera</taxon>
        <taxon>Paraneoptera</taxon>
        <taxon>Hemiptera</taxon>
        <taxon>Heteroptera</taxon>
        <taxon>Panheteroptera</taxon>
        <taxon>Cimicomorpha</taxon>
        <taxon>Miridae</taxon>
        <taxon>Dicyphina</taxon>
        <taxon>Nesidiocoris</taxon>
    </lineage>
</organism>
<dbReference type="Proteomes" id="UP001307889">
    <property type="component" value="Chromosome 9"/>
</dbReference>
<evidence type="ECO:0000313" key="3">
    <source>
        <dbReference type="Proteomes" id="UP001307889"/>
    </source>
</evidence>
<feature type="region of interest" description="Disordered" evidence="1">
    <location>
        <begin position="106"/>
        <end position="136"/>
    </location>
</feature>
<reference evidence="2 3" key="1">
    <citation type="submission" date="2023-09" db="EMBL/GenBank/DDBJ databases">
        <title>Nesidiocoris tenuis whole genome shotgun sequence.</title>
        <authorList>
            <person name="Shibata T."/>
            <person name="Shimoda M."/>
            <person name="Kobayashi T."/>
            <person name="Uehara T."/>
        </authorList>
    </citation>
    <scope>NUCLEOTIDE SEQUENCE [LARGE SCALE GENOMIC DNA]</scope>
    <source>
        <strain evidence="2 3">Japan</strain>
    </source>
</reference>
<sequence length="136" mass="14128">MNRRGGHLRDHHQLRRTIVGGTGIEDLVRIQGTDLPRRGLQAATGAIVTVEVVIPDHRVRAALGANPDIATNPDETAIPAIAAHPGPPAHPVTAAMAAQAADPELSCRSAEAEAEADAGLGATSRHKRDCRPPSGP</sequence>
<protein>
    <submittedName>
        <fullName evidence="2">Uncharacterized protein</fullName>
    </submittedName>
</protein>
<gene>
    <name evidence="2" type="ORF">NTJ_10953</name>
</gene>
<evidence type="ECO:0000313" key="2">
    <source>
        <dbReference type="EMBL" id="BES98138.1"/>
    </source>
</evidence>
<keyword evidence="3" id="KW-1185">Reference proteome</keyword>
<name>A0ABN7B1M5_9HEMI</name>